<evidence type="ECO:0000256" key="2">
    <source>
        <dbReference type="ARBA" id="ARBA00023002"/>
    </source>
</evidence>
<dbReference type="EMBL" id="PKHU01000001">
    <property type="protein sequence ID" value="PKZ29946.1"/>
    <property type="molecule type" value="Genomic_DNA"/>
</dbReference>
<dbReference type="EMBL" id="JAPXGO010000002">
    <property type="protein sequence ID" value="MCZ6159433.1"/>
    <property type="molecule type" value="Genomic_DNA"/>
</dbReference>
<evidence type="ECO:0000259" key="3">
    <source>
        <dbReference type="SMART" id="SM00822"/>
    </source>
</evidence>
<dbReference type="RefSeq" id="WP_101636440.1">
    <property type="nucleotide sequence ID" value="NZ_JAPXGO010000002.1"/>
</dbReference>
<evidence type="ECO:0000313" key="4">
    <source>
        <dbReference type="EMBL" id="MCZ6159433.1"/>
    </source>
</evidence>
<dbReference type="Proteomes" id="UP001075225">
    <property type="component" value="Unassembled WGS sequence"/>
</dbReference>
<evidence type="ECO:0000256" key="1">
    <source>
        <dbReference type="ARBA" id="ARBA00006484"/>
    </source>
</evidence>
<dbReference type="InterPro" id="IPR057326">
    <property type="entry name" value="KR_dom"/>
</dbReference>
<dbReference type="GO" id="GO:0004316">
    <property type="term" value="F:3-oxoacyl-[acyl-carrier-protein] reductase (NADPH) activity"/>
    <property type="evidence" value="ECO:0007669"/>
    <property type="project" value="UniProtKB-EC"/>
</dbReference>
<sequence length="232" mass="25092">MHKVLITGSSRGIGEEIARKLKNSGYEVVLHGRSKSEKLLSLADELKASYTTFDVSNYEEAKEALSKFQEPFYGIVLNAGITKDGTFAGLSYDEWKSVIDTNLGSFYNVLNPLIMPMARAKKGRIVVISSVSGVLGNRGQSNYAASKAGLIGAAKSLAIELASRNITVNVIAPGLIETDMIDENLPLDEIKKAIPMRRFGKTKDISGLVNFLLSDEASYITRQVVGVNGGMI</sequence>
<reference evidence="5 6" key="1">
    <citation type="submission" date="2017-12" db="EMBL/GenBank/DDBJ databases">
        <title>Phylogenetic diversity of female urinary microbiome.</title>
        <authorList>
            <person name="Thomas-White K."/>
            <person name="Wolfe A.J."/>
        </authorList>
    </citation>
    <scope>NUCLEOTIDE SEQUENCE [LARGE SCALE GENOMIC DNA]</scope>
    <source>
        <strain evidence="5 6">UMB0112</strain>
    </source>
</reference>
<evidence type="ECO:0000313" key="5">
    <source>
        <dbReference type="EMBL" id="PKZ29946.1"/>
    </source>
</evidence>
<gene>
    <name evidence="4" type="primary">fabG</name>
    <name evidence="5" type="ORF">CYJ41_00455</name>
    <name evidence="4" type="ORF">O6B32_02965</name>
</gene>
<dbReference type="InterPro" id="IPR036291">
    <property type="entry name" value="NAD(P)-bd_dom_sf"/>
</dbReference>
<dbReference type="NCBIfam" id="NF004200">
    <property type="entry name" value="PRK05653.1-5"/>
    <property type="match status" value="1"/>
</dbReference>
<organism evidence="5 6">
    <name type="scientific">Campylobacter ureolyticus</name>
    <dbReference type="NCBI Taxonomy" id="827"/>
    <lineage>
        <taxon>Bacteria</taxon>
        <taxon>Pseudomonadati</taxon>
        <taxon>Campylobacterota</taxon>
        <taxon>Epsilonproteobacteria</taxon>
        <taxon>Campylobacterales</taxon>
        <taxon>Campylobacteraceae</taxon>
        <taxon>Campylobacter</taxon>
    </lineage>
</organism>
<dbReference type="AlphaFoldDB" id="A0A2I1NC73"/>
<dbReference type="PANTHER" id="PTHR42879">
    <property type="entry name" value="3-OXOACYL-(ACYL-CARRIER-PROTEIN) REDUCTASE"/>
    <property type="match status" value="1"/>
</dbReference>
<evidence type="ECO:0000313" key="6">
    <source>
        <dbReference type="Proteomes" id="UP000234639"/>
    </source>
</evidence>
<name>A0A2I1NC73_9BACT</name>
<dbReference type="SUPFAM" id="SSF51735">
    <property type="entry name" value="NAD(P)-binding Rossmann-fold domains"/>
    <property type="match status" value="1"/>
</dbReference>
<dbReference type="SMART" id="SM00822">
    <property type="entry name" value="PKS_KR"/>
    <property type="match status" value="1"/>
</dbReference>
<dbReference type="InterPro" id="IPR002347">
    <property type="entry name" value="SDR_fam"/>
</dbReference>
<feature type="domain" description="Ketoreductase" evidence="3">
    <location>
        <begin position="2"/>
        <end position="179"/>
    </location>
</feature>
<dbReference type="NCBIfam" id="NF009466">
    <property type="entry name" value="PRK12826.1-2"/>
    <property type="match status" value="1"/>
</dbReference>
<reference evidence="4" key="2">
    <citation type="submission" date="2022-12" db="EMBL/GenBank/DDBJ databases">
        <title>Species Delineation and Comparative Genomics within the Campylobacter ureolyticus Complex.</title>
        <authorList>
            <person name="Maki J."/>
            <person name="Howard M."/>
            <person name="Connelly S."/>
            <person name="Hardy D.J."/>
            <person name="Cameron A."/>
        </authorList>
    </citation>
    <scope>NUCLEOTIDE SEQUENCE</scope>
    <source>
        <strain evidence="4">URMC_787</strain>
    </source>
</reference>
<dbReference type="Proteomes" id="UP000234639">
    <property type="component" value="Unassembled WGS sequence"/>
</dbReference>
<comment type="similarity">
    <text evidence="1">Belongs to the short-chain dehydrogenases/reductases (SDR) family.</text>
</comment>
<dbReference type="InterPro" id="IPR050259">
    <property type="entry name" value="SDR"/>
</dbReference>
<protein>
    <submittedName>
        <fullName evidence="5">3-oxoacyl-ACP reductase FabG</fullName>
        <ecNumber evidence="4">1.1.1.100</ecNumber>
    </submittedName>
</protein>
<keyword evidence="2 4" id="KW-0560">Oxidoreductase</keyword>
<proteinExistence type="inferred from homology"/>
<accession>A0A2I1NC73</accession>
<comment type="caution">
    <text evidence="5">The sequence shown here is derived from an EMBL/GenBank/DDBJ whole genome shotgun (WGS) entry which is preliminary data.</text>
</comment>
<dbReference type="PRINTS" id="PR00081">
    <property type="entry name" value="GDHRDH"/>
</dbReference>
<dbReference type="Gene3D" id="3.40.50.720">
    <property type="entry name" value="NAD(P)-binding Rossmann-like Domain"/>
    <property type="match status" value="1"/>
</dbReference>
<dbReference type="PRINTS" id="PR00080">
    <property type="entry name" value="SDRFAMILY"/>
</dbReference>
<dbReference type="EC" id="1.1.1.100" evidence="4"/>
<dbReference type="Pfam" id="PF13561">
    <property type="entry name" value="adh_short_C2"/>
    <property type="match status" value="1"/>
</dbReference>
<dbReference type="FunFam" id="3.40.50.720:FF:000173">
    <property type="entry name" value="3-oxoacyl-[acyl-carrier protein] reductase"/>
    <property type="match status" value="1"/>
</dbReference>
<dbReference type="PANTHER" id="PTHR42879:SF2">
    <property type="entry name" value="3-OXOACYL-[ACYL-CARRIER-PROTEIN] REDUCTASE FABG"/>
    <property type="match status" value="1"/>
</dbReference>